<proteinExistence type="predicted"/>
<keyword evidence="2" id="KW-1185">Reference proteome</keyword>
<gene>
    <name evidence="1" type="ORF">BAU07_26455</name>
</gene>
<accession>A0A193GMZ4</accession>
<reference evidence="1 2" key="1">
    <citation type="submission" date="2016-06" db="EMBL/GenBank/DDBJ databases">
        <title>Complete genome sequences of Bordetella bronchialis and Bordetella flabilis.</title>
        <authorList>
            <person name="LiPuma J.J."/>
            <person name="Spilker T."/>
        </authorList>
    </citation>
    <scope>NUCLEOTIDE SEQUENCE [LARGE SCALE GENOMIC DNA]</scope>
    <source>
        <strain evidence="1 2">AU10664</strain>
        <plasmid evidence="1 2">unnamed1</plasmid>
    </source>
</reference>
<organism evidence="1 2">
    <name type="scientific">Bordetella flabilis</name>
    <dbReference type="NCBI Taxonomy" id="463014"/>
    <lineage>
        <taxon>Bacteria</taxon>
        <taxon>Pseudomonadati</taxon>
        <taxon>Pseudomonadota</taxon>
        <taxon>Betaproteobacteria</taxon>
        <taxon>Burkholderiales</taxon>
        <taxon>Alcaligenaceae</taxon>
        <taxon>Bordetella</taxon>
    </lineage>
</organism>
<name>A0A193GMZ4_9BORD</name>
<evidence type="ECO:0000313" key="1">
    <source>
        <dbReference type="EMBL" id="ANN80866.1"/>
    </source>
</evidence>
<evidence type="ECO:0000313" key="2">
    <source>
        <dbReference type="Proteomes" id="UP000091926"/>
    </source>
</evidence>
<sequence length="184" mass="19528">MGTDLLGPQLSAKAMSAWIPPGQNLPTLPGTPIVELALPEYEAAGLGKALCRTRAFACAGGHLVAGTFARSMCADTSRLLVVTAEMQPTVLGETHAEIQARAPQQTVRYLFDLGLPIELVSLGASRAQQFDTLDGLAAFVRLYHQRSSWLEGHPLDVAIAKLEHQSGAALVFDGSRLFCEGAST</sequence>
<dbReference type="KEGG" id="bfz:BAU07_26455"/>
<dbReference type="EMBL" id="CP016173">
    <property type="protein sequence ID" value="ANN80866.1"/>
    <property type="molecule type" value="Genomic_DNA"/>
</dbReference>
<keyword evidence="1" id="KW-0614">Plasmid</keyword>
<protein>
    <submittedName>
        <fullName evidence="1">Uncharacterized protein</fullName>
    </submittedName>
</protein>
<dbReference type="Proteomes" id="UP000091926">
    <property type="component" value="Plasmid unnamed1"/>
</dbReference>
<dbReference type="AlphaFoldDB" id="A0A193GMZ4"/>
<geneLocation type="plasmid" evidence="1 2">
    <name>unnamed1</name>
</geneLocation>